<name>A0A1V6C842_UNCT6</name>
<feature type="domain" description="Polysaccharide chain length determinant N-terminal" evidence="8">
    <location>
        <begin position="4"/>
        <end position="100"/>
    </location>
</feature>
<keyword evidence="2" id="KW-1003">Cell membrane</keyword>
<comment type="caution">
    <text evidence="10">The sequence shown here is derived from an EMBL/GenBank/DDBJ whole genome shotgun (WGS) entry which is preliminary data.</text>
</comment>
<sequence>MEENEIDLYSFWLIIKKNRWLIIWLFVISVLAAMIISLLQPKTYRATASIFPLIETPNMGQPTTSMNAAGKNSTLPDAGDFGIFVAILKSRTMLDEIIDKFNLQEIYKCKTKQDTRKLLRKKTEINVSKEWVINISVIDTNPQRAADIANSYIVALDQLILNFSITSAGQMRKFIEGRLKETREALNNAEEKLKAYQISHKILVEKEVQETARAAGELQGRLISAKVELEAKKKYTTPQNPDLIKLQNEVIELERAITSLPPLETELSRLIRELKSQETLYNLLLSQYEQAKINEARDTPIVRVLDWATVPEEKYKPSVKLNMAVAGILAIFIGIFISFLNEFLAARGSEPRQVPVHANQKGTGI</sequence>
<dbReference type="EMBL" id="MWDQ01000099">
    <property type="protein sequence ID" value="OQB73072.1"/>
    <property type="molecule type" value="Genomic_DNA"/>
</dbReference>
<dbReference type="InterPro" id="IPR003856">
    <property type="entry name" value="LPS_length_determ_N"/>
</dbReference>
<proteinExistence type="predicted"/>
<evidence type="ECO:0000256" key="4">
    <source>
        <dbReference type="ARBA" id="ARBA00022989"/>
    </source>
</evidence>
<dbReference type="GO" id="GO:0005886">
    <property type="term" value="C:plasma membrane"/>
    <property type="evidence" value="ECO:0007669"/>
    <property type="project" value="UniProtKB-SubCell"/>
</dbReference>
<evidence type="ECO:0000256" key="2">
    <source>
        <dbReference type="ARBA" id="ARBA00022475"/>
    </source>
</evidence>
<organism evidence="10">
    <name type="scientific">candidate division TA06 bacterium ADurb.Bin131</name>
    <dbReference type="NCBI Taxonomy" id="1852827"/>
    <lineage>
        <taxon>Bacteria</taxon>
        <taxon>Bacteria division TA06</taxon>
    </lineage>
</organism>
<evidence type="ECO:0000256" key="5">
    <source>
        <dbReference type="ARBA" id="ARBA00023136"/>
    </source>
</evidence>
<dbReference type="EC" id="2.7.10.-" evidence="10"/>
<keyword evidence="10" id="KW-0808">Transferase</keyword>
<protein>
    <submittedName>
        <fullName evidence="10">Tyrosine-protein kinase ptk</fullName>
        <ecNumber evidence="10">2.7.10.-</ecNumber>
    </submittedName>
</protein>
<keyword evidence="4 7" id="KW-1133">Transmembrane helix</keyword>
<dbReference type="Pfam" id="PF13807">
    <property type="entry name" value="GNVR"/>
    <property type="match status" value="1"/>
</dbReference>
<evidence type="ECO:0000256" key="6">
    <source>
        <dbReference type="SAM" id="Coils"/>
    </source>
</evidence>
<evidence type="ECO:0000259" key="9">
    <source>
        <dbReference type="Pfam" id="PF13807"/>
    </source>
</evidence>
<dbReference type="InterPro" id="IPR050445">
    <property type="entry name" value="Bact_polysacc_biosynth/exp"/>
</dbReference>
<feature type="coiled-coil region" evidence="6">
    <location>
        <begin position="172"/>
        <end position="206"/>
    </location>
</feature>
<keyword evidence="3 7" id="KW-0812">Transmembrane</keyword>
<evidence type="ECO:0000256" key="3">
    <source>
        <dbReference type="ARBA" id="ARBA00022692"/>
    </source>
</evidence>
<feature type="transmembrane region" description="Helical" evidence="7">
    <location>
        <begin position="321"/>
        <end position="340"/>
    </location>
</feature>
<dbReference type="Proteomes" id="UP000485562">
    <property type="component" value="Unassembled WGS sequence"/>
</dbReference>
<feature type="transmembrane region" description="Helical" evidence="7">
    <location>
        <begin position="20"/>
        <end position="39"/>
    </location>
</feature>
<dbReference type="Pfam" id="PF02706">
    <property type="entry name" value="Wzz"/>
    <property type="match status" value="1"/>
</dbReference>
<dbReference type="InterPro" id="IPR032807">
    <property type="entry name" value="GNVR"/>
</dbReference>
<dbReference type="GO" id="GO:0004713">
    <property type="term" value="F:protein tyrosine kinase activity"/>
    <property type="evidence" value="ECO:0007669"/>
    <property type="project" value="TreeGrafter"/>
</dbReference>
<keyword evidence="6" id="KW-0175">Coiled coil</keyword>
<dbReference type="AlphaFoldDB" id="A0A1V6C842"/>
<evidence type="ECO:0000256" key="7">
    <source>
        <dbReference type="SAM" id="Phobius"/>
    </source>
</evidence>
<evidence type="ECO:0000256" key="1">
    <source>
        <dbReference type="ARBA" id="ARBA00004651"/>
    </source>
</evidence>
<dbReference type="PANTHER" id="PTHR32309:SF13">
    <property type="entry name" value="FERRIC ENTEROBACTIN TRANSPORT PROTEIN FEPE"/>
    <property type="match status" value="1"/>
</dbReference>
<evidence type="ECO:0000259" key="8">
    <source>
        <dbReference type="Pfam" id="PF02706"/>
    </source>
</evidence>
<feature type="domain" description="Tyrosine-protein kinase G-rich" evidence="9">
    <location>
        <begin position="266"/>
        <end position="341"/>
    </location>
</feature>
<keyword evidence="10" id="KW-0418">Kinase</keyword>
<dbReference type="PANTHER" id="PTHR32309">
    <property type="entry name" value="TYROSINE-PROTEIN KINASE"/>
    <property type="match status" value="1"/>
</dbReference>
<keyword evidence="5 7" id="KW-0472">Membrane</keyword>
<gene>
    <name evidence="10" type="primary">ptk</name>
    <name evidence="10" type="ORF">BWX89_01113</name>
</gene>
<evidence type="ECO:0000313" key="10">
    <source>
        <dbReference type="EMBL" id="OQB73072.1"/>
    </source>
</evidence>
<accession>A0A1V6C842</accession>
<reference evidence="10" key="1">
    <citation type="submission" date="2017-02" db="EMBL/GenBank/DDBJ databases">
        <title>Delving into the versatile metabolic prowess of the omnipresent phylum Bacteroidetes.</title>
        <authorList>
            <person name="Nobu M.K."/>
            <person name="Mei R."/>
            <person name="Narihiro T."/>
            <person name="Kuroda K."/>
            <person name="Liu W.-T."/>
        </authorList>
    </citation>
    <scope>NUCLEOTIDE SEQUENCE</scope>
    <source>
        <strain evidence="10">ADurb.Bin131</strain>
    </source>
</reference>
<comment type="subcellular location">
    <subcellularLocation>
        <location evidence="1">Cell membrane</location>
        <topology evidence="1">Multi-pass membrane protein</topology>
    </subcellularLocation>
</comment>